<dbReference type="NCBIfam" id="TIGR00655">
    <property type="entry name" value="PurU"/>
    <property type="match status" value="1"/>
</dbReference>
<comment type="function">
    <text evidence="3">Catalyzes the hydrolysis of 10-formyltetrahydrofolate (formyl-FH4) to formate and tetrahydrofolate (FH4).</text>
</comment>
<comment type="similarity">
    <text evidence="3">Belongs to the PurU family.</text>
</comment>
<evidence type="ECO:0000256" key="4">
    <source>
        <dbReference type="NCBIfam" id="TIGR00655"/>
    </source>
</evidence>
<dbReference type="PANTHER" id="PTHR42706">
    <property type="entry name" value="FORMYLTETRAHYDROFOLATE DEFORMYLASE"/>
    <property type="match status" value="1"/>
</dbReference>
<proteinExistence type="inferred from homology"/>
<feature type="region of interest" description="Disordered" evidence="5">
    <location>
        <begin position="1"/>
        <end position="25"/>
    </location>
</feature>
<keyword evidence="1 3" id="KW-0554">One-carbon metabolism</keyword>
<keyword evidence="3" id="KW-0658">Purine biosynthesis</keyword>
<gene>
    <name evidence="3" type="primary">purU</name>
    <name evidence="7" type="ORF">J2S57_003038</name>
</gene>
<dbReference type="InterPro" id="IPR002376">
    <property type="entry name" value="Formyl_transf_N"/>
</dbReference>
<dbReference type="InterPro" id="IPR045865">
    <property type="entry name" value="ACT-like_dom_sf"/>
</dbReference>
<dbReference type="PANTHER" id="PTHR42706:SF1">
    <property type="entry name" value="FORMYLTETRAHYDROFOLATE DEFORMYLASE 2, MITOCHONDRIAL"/>
    <property type="match status" value="1"/>
</dbReference>
<evidence type="ECO:0000313" key="8">
    <source>
        <dbReference type="Proteomes" id="UP001235712"/>
    </source>
</evidence>
<organism evidence="7 8">
    <name type="scientific">Kineosporia succinea</name>
    <dbReference type="NCBI Taxonomy" id="84632"/>
    <lineage>
        <taxon>Bacteria</taxon>
        <taxon>Bacillati</taxon>
        <taxon>Actinomycetota</taxon>
        <taxon>Actinomycetes</taxon>
        <taxon>Kineosporiales</taxon>
        <taxon>Kineosporiaceae</taxon>
        <taxon>Kineosporia</taxon>
    </lineage>
</organism>
<dbReference type="EMBL" id="JAUSQZ010000001">
    <property type="protein sequence ID" value="MDP9827289.1"/>
    <property type="molecule type" value="Genomic_DNA"/>
</dbReference>
<keyword evidence="8" id="KW-1185">Reference proteome</keyword>
<evidence type="ECO:0000256" key="1">
    <source>
        <dbReference type="ARBA" id="ARBA00022563"/>
    </source>
</evidence>
<comment type="catalytic activity">
    <reaction evidence="3">
        <text>(6R)-10-formyltetrahydrofolate + H2O = (6S)-5,6,7,8-tetrahydrofolate + formate + H(+)</text>
        <dbReference type="Rhea" id="RHEA:19833"/>
        <dbReference type="ChEBI" id="CHEBI:15377"/>
        <dbReference type="ChEBI" id="CHEBI:15378"/>
        <dbReference type="ChEBI" id="CHEBI:15740"/>
        <dbReference type="ChEBI" id="CHEBI:57453"/>
        <dbReference type="ChEBI" id="CHEBI:195366"/>
        <dbReference type="EC" id="3.5.1.10"/>
    </reaction>
</comment>
<dbReference type="Gene3D" id="3.40.50.170">
    <property type="entry name" value="Formyl transferase, N-terminal domain"/>
    <property type="match status" value="1"/>
</dbReference>
<name>A0ABT9P3L4_9ACTN</name>
<feature type="compositionally biased region" description="Low complexity" evidence="5">
    <location>
        <begin position="1"/>
        <end position="14"/>
    </location>
</feature>
<dbReference type="PROSITE" id="PS51671">
    <property type="entry name" value="ACT"/>
    <property type="match status" value="1"/>
</dbReference>
<keyword evidence="2 3" id="KW-0378">Hydrolase</keyword>
<dbReference type="SUPFAM" id="SSF53328">
    <property type="entry name" value="Formyltransferase"/>
    <property type="match status" value="1"/>
</dbReference>
<dbReference type="InterPro" id="IPR044074">
    <property type="entry name" value="PurU_ACT"/>
</dbReference>
<evidence type="ECO:0000313" key="7">
    <source>
        <dbReference type="EMBL" id="MDP9827289.1"/>
    </source>
</evidence>
<feature type="active site" evidence="3">
    <location>
        <position position="258"/>
    </location>
</feature>
<reference evidence="7 8" key="1">
    <citation type="submission" date="2023-07" db="EMBL/GenBank/DDBJ databases">
        <title>Sequencing the genomes of 1000 actinobacteria strains.</title>
        <authorList>
            <person name="Klenk H.-P."/>
        </authorList>
    </citation>
    <scope>NUCLEOTIDE SEQUENCE [LARGE SCALE GENOMIC DNA]</scope>
    <source>
        <strain evidence="7 8">DSM 44388</strain>
    </source>
</reference>
<evidence type="ECO:0000256" key="2">
    <source>
        <dbReference type="ARBA" id="ARBA00022801"/>
    </source>
</evidence>
<dbReference type="Pfam" id="PF01842">
    <property type="entry name" value="ACT"/>
    <property type="match status" value="1"/>
</dbReference>
<dbReference type="HAMAP" id="MF_01927">
    <property type="entry name" value="PurU"/>
    <property type="match status" value="1"/>
</dbReference>
<accession>A0ABT9P3L4</accession>
<dbReference type="RefSeq" id="WP_307243150.1">
    <property type="nucleotide sequence ID" value="NZ_JAUSQZ010000001.1"/>
</dbReference>
<dbReference type="EC" id="3.5.1.10" evidence="3 4"/>
<dbReference type="PRINTS" id="PR01575">
    <property type="entry name" value="FFH4HYDRLASE"/>
</dbReference>
<protein>
    <recommendedName>
        <fullName evidence="3 4">Formyltetrahydrofolate deformylase</fullName>
        <ecNumber evidence="3 4">3.5.1.10</ecNumber>
    </recommendedName>
    <alternativeName>
        <fullName evidence="3">Formyl-FH(4) hydrolase</fullName>
    </alternativeName>
</protein>
<dbReference type="SUPFAM" id="SSF55021">
    <property type="entry name" value="ACT-like"/>
    <property type="match status" value="1"/>
</dbReference>
<dbReference type="Gene3D" id="3.30.70.260">
    <property type="match status" value="1"/>
</dbReference>
<evidence type="ECO:0000256" key="5">
    <source>
        <dbReference type="SAM" id="MobiDB-lite"/>
    </source>
</evidence>
<dbReference type="CDD" id="cd08648">
    <property type="entry name" value="FMT_core_Formyl-FH4-Hydrolase_C"/>
    <property type="match status" value="1"/>
</dbReference>
<dbReference type="Pfam" id="PF00551">
    <property type="entry name" value="Formyl_trans_N"/>
    <property type="match status" value="1"/>
</dbReference>
<dbReference type="PIRSF" id="PIRSF036480">
    <property type="entry name" value="FormyFH4_hydr"/>
    <property type="match status" value="1"/>
</dbReference>
<sequence length="314" mass="34436">MTEASSPVLPATTPAPAPLGAGGSAPADRRQYVLTLACEDRPGIVYAVASFLIQHGCNILQSEQYDDHDGDEAGTFFMRVQFSALDPVETLERLRAGFLSVADSFHMQWRLVDASTRCRTLILVSKFGHCLNDLLFRHRIGALGIDIPAVVSNHVEFQDLVESHGIPFIHIPVTKDTKPEAEKQLLEIVDREKIDLVVLARYMQVLSPSLCDALSGRAINIHHSFLPSFKGARPYGQAHARGVKIIGATAHYVTSDLDEGPIIEQDVHRVTHATSAEQMAAVGRDVECQVLARAVTWHAENRVMINGTKTVVFS</sequence>
<comment type="caution">
    <text evidence="7">The sequence shown here is derived from an EMBL/GenBank/DDBJ whole genome shotgun (WGS) entry which is preliminary data.</text>
</comment>
<dbReference type="InterPro" id="IPR004810">
    <property type="entry name" value="PurU"/>
</dbReference>
<evidence type="ECO:0000256" key="3">
    <source>
        <dbReference type="HAMAP-Rule" id="MF_01927"/>
    </source>
</evidence>
<dbReference type="CDD" id="cd04875">
    <property type="entry name" value="ACT_F4HF-DF"/>
    <property type="match status" value="1"/>
</dbReference>
<dbReference type="InterPro" id="IPR036477">
    <property type="entry name" value="Formyl_transf_N_sf"/>
</dbReference>
<comment type="pathway">
    <text evidence="3">Purine metabolism; IMP biosynthesis via de novo pathway; formate from 10-formyl-5,6,7,8-tetrahydrofolate: step 1/1.</text>
</comment>
<dbReference type="InterPro" id="IPR002912">
    <property type="entry name" value="ACT_dom"/>
</dbReference>
<dbReference type="NCBIfam" id="NF004684">
    <property type="entry name" value="PRK06027.1"/>
    <property type="match status" value="1"/>
</dbReference>
<feature type="domain" description="ACT" evidence="6">
    <location>
        <begin position="33"/>
        <end position="112"/>
    </location>
</feature>
<evidence type="ECO:0000259" key="6">
    <source>
        <dbReference type="PROSITE" id="PS51671"/>
    </source>
</evidence>
<dbReference type="InterPro" id="IPR041729">
    <property type="entry name" value="Formyl-FH4-Hydrolase_C"/>
</dbReference>
<dbReference type="Proteomes" id="UP001235712">
    <property type="component" value="Unassembled WGS sequence"/>
</dbReference>
<dbReference type="GO" id="GO:0008864">
    <property type="term" value="F:formyltetrahydrofolate deformylase activity"/>
    <property type="evidence" value="ECO:0007669"/>
    <property type="project" value="UniProtKB-EC"/>
</dbReference>